<dbReference type="AlphaFoldDB" id="A0A9K3PXZ9"/>
<feature type="compositionally biased region" description="Polar residues" evidence="1">
    <location>
        <begin position="1"/>
        <end position="13"/>
    </location>
</feature>
<dbReference type="InterPro" id="IPR002048">
    <property type="entry name" value="EF_hand_dom"/>
</dbReference>
<feature type="transmembrane region" description="Helical" evidence="2">
    <location>
        <begin position="377"/>
        <end position="396"/>
    </location>
</feature>
<keyword evidence="2" id="KW-1133">Transmembrane helix</keyword>
<evidence type="ECO:0000313" key="5">
    <source>
        <dbReference type="Proteomes" id="UP000693970"/>
    </source>
</evidence>
<dbReference type="Proteomes" id="UP000693970">
    <property type="component" value="Unassembled WGS sequence"/>
</dbReference>
<accession>A0A9K3PXZ9</accession>
<feature type="region of interest" description="Disordered" evidence="1">
    <location>
        <begin position="212"/>
        <end position="232"/>
    </location>
</feature>
<dbReference type="EMBL" id="JAGRRH010000010">
    <property type="protein sequence ID" value="KAG7363808.1"/>
    <property type="molecule type" value="Genomic_DNA"/>
</dbReference>
<feature type="transmembrane region" description="Helical" evidence="2">
    <location>
        <begin position="335"/>
        <end position="356"/>
    </location>
</feature>
<keyword evidence="2" id="KW-0472">Membrane</keyword>
<feature type="compositionally biased region" description="Basic and acidic residues" evidence="1">
    <location>
        <begin position="215"/>
        <end position="224"/>
    </location>
</feature>
<name>A0A9K3PXZ9_9STRA</name>
<comment type="caution">
    <text evidence="4">The sequence shown here is derived from an EMBL/GenBank/DDBJ whole genome shotgun (WGS) entry which is preliminary data.</text>
</comment>
<evidence type="ECO:0000259" key="3">
    <source>
        <dbReference type="PROSITE" id="PS50222"/>
    </source>
</evidence>
<feature type="transmembrane region" description="Helical" evidence="2">
    <location>
        <begin position="408"/>
        <end position="428"/>
    </location>
</feature>
<reference evidence="4" key="2">
    <citation type="submission" date="2021-04" db="EMBL/GenBank/DDBJ databases">
        <authorList>
            <person name="Podell S."/>
        </authorList>
    </citation>
    <scope>NUCLEOTIDE SEQUENCE</scope>
    <source>
        <strain evidence="4">Hildebrandi</strain>
    </source>
</reference>
<feature type="region of interest" description="Disordered" evidence="1">
    <location>
        <begin position="1"/>
        <end position="23"/>
    </location>
</feature>
<feature type="compositionally biased region" description="Low complexity" evidence="1">
    <location>
        <begin position="180"/>
        <end position="190"/>
    </location>
</feature>
<evidence type="ECO:0000256" key="1">
    <source>
        <dbReference type="SAM" id="MobiDB-lite"/>
    </source>
</evidence>
<evidence type="ECO:0000313" key="4">
    <source>
        <dbReference type="EMBL" id="KAG7363808.1"/>
    </source>
</evidence>
<feature type="transmembrane region" description="Helical" evidence="2">
    <location>
        <begin position="305"/>
        <end position="329"/>
    </location>
</feature>
<protein>
    <recommendedName>
        <fullName evidence="3">EF-hand domain-containing protein</fullName>
    </recommendedName>
</protein>
<dbReference type="GO" id="GO:0005509">
    <property type="term" value="F:calcium ion binding"/>
    <property type="evidence" value="ECO:0007669"/>
    <property type="project" value="InterPro"/>
</dbReference>
<feature type="region of interest" description="Disordered" evidence="1">
    <location>
        <begin position="89"/>
        <end position="117"/>
    </location>
</feature>
<feature type="compositionally biased region" description="Basic and acidic residues" evidence="1">
    <location>
        <begin position="89"/>
        <end position="99"/>
    </location>
</feature>
<dbReference type="PROSITE" id="PS00018">
    <property type="entry name" value="EF_HAND_1"/>
    <property type="match status" value="1"/>
</dbReference>
<reference evidence="4" key="1">
    <citation type="journal article" date="2021" name="Sci. Rep.">
        <title>Diploid genomic architecture of Nitzschia inconspicua, an elite biomass production diatom.</title>
        <authorList>
            <person name="Oliver A."/>
            <person name="Podell S."/>
            <person name="Pinowska A."/>
            <person name="Traller J.C."/>
            <person name="Smith S.R."/>
            <person name="McClure R."/>
            <person name="Beliaev A."/>
            <person name="Bohutskyi P."/>
            <person name="Hill E.A."/>
            <person name="Rabines A."/>
            <person name="Zheng H."/>
            <person name="Allen L.Z."/>
            <person name="Kuo A."/>
            <person name="Grigoriev I.V."/>
            <person name="Allen A.E."/>
            <person name="Hazlebeck D."/>
            <person name="Allen E.E."/>
        </authorList>
    </citation>
    <scope>NUCLEOTIDE SEQUENCE</scope>
    <source>
        <strain evidence="4">Hildebrandi</strain>
    </source>
</reference>
<gene>
    <name evidence="4" type="ORF">IV203_027169</name>
</gene>
<proteinExistence type="predicted"/>
<feature type="region of interest" description="Disordered" evidence="1">
    <location>
        <begin position="153"/>
        <end position="193"/>
    </location>
</feature>
<organism evidence="4 5">
    <name type="scientific">Nitzschia inconspicua</name>
    <dbReference type="NCBI Taxonomy" id="303405"/>
    <lineage>
        <taxon>Eukaryota</taxon>
        <taxon>Sar</taxon>
        <taxon>Stramenopiles</taxon>
        <taxon>Ochrophyta</taxon>
        <taxon>Bacillariophyta</taxon>
        <taxon>Bacillariophyceae</taxon>
        <taxon>Bacillariophycidae</taxon>
        <taxon>Bacillariales</taxon>
        <taxon>Bacillariaceae</taxon>
        <taxon>Nitzschia</taxon>
    </lineage>
</organism>
<dbReference type="PROSITE" id="PS50222">
    <property type="entry name" value="EF_HAND_2"/>
    <property type="match status" value="1"/>
</dbReference>
<feature type="compositionally biased region" description="Basic residues" evidence="1">
    <location>
        <begin position="14"/>
        <end position="23"/>
    </location>
</feature>
<sequence>MSHHQSLNNNTTSSHHRRSLFPRKYRQTIHNKEETGVALAGAANVIASVNDDPNLQYNPPAVVMPKLKVDDVRGKELLLNENMTVVEESRDDSCSRRNGTEYSKPKATKMTTTEENNNTTSTYQKYLDGKKNDIAFSKTESIHDIIDETNIHNNDTNCDENDGPISNQQGKSDSQRSKKMTSTSKGSSQTAKNRSLFHRWILGTVTLMKNTTTTTRDKAEDSKSQDLLPTLTNKDNHHEVLSSPISSTFSYRSKMEQFMEAVSKSYGDDELAKTNHPTNQSGLSATELAAGQLMHWKTQAEEGPLVVQSMAFVLALATSVTTLYPIIMIPTYWNVSNWIVAFHTVNLCILIMVFELRRYGLSLKGSFHIRAKIRAVFSRYFNILRLVWGRGLLYVFAGSMNMAGGWPVAVYTGIPLAVVGIWAIFWGARASFNLDRLRSSVTDEVYLWTKFDDVDDDGDEMIGVDGFSSLVWSLGLEVNDKYTYETFLLIDKDKNGLISFDDFKGWWLDGQEEEETNNKHDGGLP</sequence>
<keyword evidence="5" id="KW-1185">Reference proteome</keyword>
<keyword evidence="2" id="KW-0812">Transmembrane</keyword>
<dbReference type="OrthoDB" id="42296at2759"/>
<dbReference type="InterPro" id="IPR018247">
    <property type="entry name" value="EF_Hand_1_Ca_BS"/>
</dbReference>
<feature type="domain" description="EF-hand" evidence="3">
    <location>
        <begin position="478"/>
        <end position="513"/>
    </location>
</feature>
<evidence type="ECO:0000256" key="2">
    <source>
        <dbReference type="SAM" id="Phobius"/>
    </source>
</evidence>